<organism evidence="2 3">
    <name type="scientific">Chenggangzhangella methanolivorans</name>
    <dbReference type="NCBI Taxonomy" id="1437009"/>
    <lineage>
        <taxon>Bacteria</taxon>
        <taxon>Pseudomonadati</taxon>
        <taxon>Pseudomonadota</taxon>
        <taxon>Alphaproteobacteria</taxon>
        <taxon>Hyphomicrobiales</taxon>
        <taxon>Methylopilaceae</taxon>
        <taxon>Chenggangzhangella</taxon>
    </lineage>
</organism>
<dbReference type="Pfam" id="PF00756">
    <property type="entry name" value="Esterase"/>
    <property type="match status" value="1"/>
</dbReference>
<dbReference type="InterPro" id="IPR050583">
    <property type="entry name" value="Mycobacterial_A85_antigen"/>
</dbReference>
<dbReference type="PANTHER" id="PTHR48098:SF1">
    <property type="entry name" value="DIACYLGLYCEROL ACYLTRANSFERASE_MYCOLYLTRANSFERASE AG85A"/>
    <property type="match status" value="1"/>
</dbReference>
<feature type="region of interest" description="Disordered" evidence="1">
    <location>
        <begin position="266"/>
        <end position="285"/>
    </location>
</feature>
<evidence type="ECO:0000313" key="2">
    <source>
        <dbReference type="EMBL" id="QZO02496.1"/>
    </source>
</evidence>
<gene>
    <name evidence="2" type="ORF">K6K41_22740</name>
</gene>
<evidence type="ECO:0008006" key="4">
    <source>
        <dbReference type="Google" id="ProtNLM"/>
    </source>
</evidence>
<dbReference type="AlphaFoldDB" id="A0A9E6RJ93"/>
<proteinExistence type="predicted"/>
<reference evidence="2" key="1">
    <citation type="submission" date="2021-08" db="EMBL/GenBank/DDBJ databases">
        <authorList>
            <person name="Zhang H."/>
            <person name="Xu M."/>
            <person name="Yu Z."/>
            <person name="Yang L."/>
            <person name="Cai Y."/>
        </authorList>
    </citation>
    <scope>NUCLEOTIDE SEQUENCE</scope>
    <source>
        <strain evidence="2">CHL1</strain>
    </source>
</reference>
<dbReference type="SUPFAM" id="SSF53474">
    <property type="entry name" value="alpha/beta-Hydrolases"/>
    <property type="match status" value="1"/>
</dbReference>
<dbReference type="GO" id="GO:0016747">
    <property type="term" value="F:acyltransferase activity, transferring groups other than amino-acyl groups"/>
    <property type="evidence" value="ECO:0007669"/>
    <property type="project" value="TreeGrafter"/>
</dbReference>
<evidence type="ECO:0000313" key="3">
    <source>
        <dbReference type="Proteomes" id="UP000825701"/>
    </source>
</evidence>
<name>A0A9E6RJ93_9HYPH</name>
<evidence type="ECO:0000256" key="1">
    <source>
        <dbReference type="SAM" id="MobiDB-lite"/>
    </source>
</evidence>
<dbReference type="Gene3D" id="3.40.50.1820">
    <property type="entry name" value="alpha/beta hydrolase"/>
    <property type="match status" value="1"/>
</dbReference>
<accession>A0A9E6RJ93</accession>
<dbReference type="InterPro" id="IPR000801">
    <property type="entry name" value="Esterase-like"/>
</dbReference>
<dbReference type="Proteomes" id="UP000825701">
    <property type="component" value="Chromosome"/>
</dbReference>
<dbReference type="InterPro" id="IPR029058">
    <property type="entry name" value="AB_hydrolase_fold"/>
</dbReference>
<protein>
    <recommendedName>
        <fullName evidence="4">Esterase</fullName>
    </recommendedName>
</protein>
<dbReference type="EMBL" id="CP081869">
    <property type="protein sequence ID" value="QZO02496.1"/>
    <property type="molecule type" value="Genomic_DNA"/>
</dbReference>
<sequence>MSSPTPALDHPLVFSVYRPALAPTDGTRWPVVYLLEGRPGLSDWIDQGSVYEVIDRAIAEGAIPPTLVVMAAAPFSWYADNPQGQGLVATALTRDLVAAVDARYPTAACREGRAIGGLSMGGYGAVLYGLTRADLYVGAMSFAGAIAPPIGADETERLARSDVFYDGAFGRPLDRARFNDMTLFAKLREASRAHGPKAALFLAAGDADRGGLLLSTTRLHVEAKRAGFDSTLRIGAGLHDWPTWRNQLAEGLAWLGPRLDPSCGKEIARAAPLPGGGEPPSHGTP</sequence>
<keyword evidence="3" id="KW-1185">Reference proteome</keyword>
<dbReference type="PANTHER" id="PTHR48098">
    <property type="entry name" value="ENTEROCHELIN ESTERASE-RELATED"/>
    <property type="match status" value="1"/>
</dbReference>
<dbReference type="KEGG" id="cmet:K6K41_22740"/>